<evidence type="ECO:0000256" key="5">
    <source>
        <dbReference type="ARBA" id="ARBA00047925"/>
    </source>
</evidence>
<comment type="caution">
    <text evidence="6">Lacks conserved residue(s) required for the propagation of feature annotation.</text>
</comment>
<keyword evidence="4 6" id="KW-0520">NAD</keyword>
<evidence type="ECO:0000313" key="8">
    <source>
        <dbReference type="Proteomes" id="UP000738431"/>
    </source>
</evidence>
<dbReference type="GO" id="GO:0016301">
    <property type="term" value="F:kinase activity"/>
    <property type="evidence" value="ECO:0007669"/>
    <property type="project" value="UniProtKB-KW"/>
</dbReference>
<dbReference type="Gene3D" id="3.40.50.10330">
    <property type="entry name" value="Probable inorganic polyphosphate/atp-NAD kinase, domain 1"/>
    <property type="match status" value="1"/>
</dbReference>
<evidence type="ECO:0000256" key="6">
    <source>
        <dbReference type="HAMAP-Rule" id="MF_00361"/>
    </source>
</evidence>
<reference evidence="7 8" key="1">
    <citation type="submission" date="2023-12" db="EMBL/GenBank/DDBJ databases">
        <title>Description of an unclassified Opitutus bacterium of Verrucomicrobiota.</title>
        <authorList>
            <person name="Zhang D.-F."/>
        </authorList>
    </citation>
    <scope>NUCLEOTIDE SEQUENCE [LARGE SCALE GENOMIC DNA]</scope>
    <source>
        <strain evidence="7 8">WL0086</strain>
    </source>
</reference>
<feature type="binding site" evidence="6">
    <location>
        <begin position="172"/>
        <end position="177"/>
    </location>
    <ligand>
        <name>NAD(+)</name>
        <dbReference type="ChEBI" id="CHEBI:57540"/>
    </ligand>
</feature>
<proteinExistence type="inferred from homology"/>
<dbReference type="PANTHER" id="PTHR20275">
    <property type="entry name" value="NAD KINASE"/>
    <property type="match status" value="1"/>
</dbReference>
<dbReference type="Pfam" id="PF20143">
    <property type="entry name" value="NAD_kinase_C"/>
    <property type="match status" value="1"/>
</dbReference>
<keyword evidence="3 6" id="KW-0521">NADP</keyword>
<dbReference type="InterPro" id="IPR017437">
    <property type="entry name" value="ATP-NAD_kinase_PpnK-typ_C"/>
</dbReference>
<comment type="subcellular location">
    <subcellularLocation>
        <location evidence="6">Cytoplasm</location>
    </subcellularLocation>
</comment>
<evidence type="ECO:0000256" key="3">
    <source>
        <dbReference type="ARBA" id="ARBA00022857"/>
    </source>
</evidence>
<dbReference type="Gene3D" id="2.60.200.30">
    <property type="entry name" value="Probable inorganic polyphosphate/atp-NAD kinase, domain 2"/>
    <property type="match status" value="1"/>
</dbReference>
<dbReference type="InterPro" id="IPR017438">
    <property type="entry name" value="ATP-NAD_kinase_N"/>
</dbReference>
<accession>A0ABZ1CAU1</accession>
<feature type="active site" description="Proton acceptor" evidence="6">
    <location>
        <position position="61"/>
    </location>
</feature>
<evidence type="ECO:0000313" key="7">
    <source>
        <dbReference type="EMBL" id="WRQ88814.1"/>
    </source>
</evidence>
<organism evidence="7 8">
    <name type="scientific">Actomonas aquatica</name>
    <dbReference type="NCBI Taxonomy" id="2866162"/>
    <lineage>
        <taxon>Bacteria</taxon>
        <taxon>Pseudomonadati</taxon>
        <taxon>Verrucomicrobiota</taxon>
        <taxon>Opitutia</taxon>
        <taxon>Opitutales</taxon>
        <taxon>Opitutaceae</taxon>
        <taxon>Actomonas</taxon>
    </lineage>
</organism>
<protein>
    <recommendedName>
        <fullName evidence="6">NAD kinase</fullName>
        <ecNumber evidence="6">2.7.1.23</ecNumber>
    </recommendedName>
    <alternativeName>
        <fullName evidence="6">ATP-dependent NAD kinase</fullName>
    </alternativeName>
</protein>
<evidence type="ECO:0000256" key="2">
    <source>
        <dbReference type="ARBA" id="ARBA00022777"/>
    </source>
</evidence>
<dbReference type="SUPFAM" id="SSF111331">
    <property type="entry name" value="NAD kinase/diacylglycerol kinase-like"/>
    <property type="match status" value="1"/>
</dbReference>
<keyword evidence="2 6" id="KW-0418">Kinase</keyword>
<dbReference type="Pfam" id="PF01513">
    <property type="entry name" value="NAD_kinase"/>
    <property type="match status" value="1"/>
</dbReference>
<feature type="binding site" evidence="6">
    <location>
        <position position="161"/>
    </location>
    <ligand>
        <name>NAD(+)</name>
        <dbReference type="ChEBI" id="CHEBI:57540"/>
    </ligand>
</feature>
<gene>
    <name evidence="6" type="primary">nadK</name>
    <name evidence="7" type="ORF">K1X11_005315</name>
</gene>
<keyword evidence="1 6" id="KW-0808">Transferase</keyword>
<name>A0ABZ1CAU1_9BACT</name>
<comment type="cofactor">
    <cofactor evidence="6">
        <name>a divalent metal cation</name>
        <dbReference type="ChEBI" id="CHEBI:60240"/>
    </cofactor>
</comment>
<dbReference type="InterPro" id="IPR016064">
    <property type="entry name" value="NAD/diacylglycerol_kinase_sf"/>
</dbReference>
<feature type="binding site" evidence="6">
    <location>
        <begin position="61"/>
        <end position="62"/>
    </location>
    <ligand>
        <name>NAD(+)</name>
        <dbReference type="ChEBI" id="CHEBI:57540"/>
    </ligand>
</feature>
<feature type="binding site" evidence="6">
    <location>
        <begin position="131"/>
        <end position="132"/>
    </location>
    <ligand>
        <name>NAD(+)</name>
        <dbReference type="ChEBI" id="CHEBI:57540"/>
    </ligand>
</feature>
<keyword evidence="8" id="KW-1185">Reference proteome</keyword>
<comment type="similarity">
    <text evidence="6">Belongs to the NAD kinase family.</text>
</comment>
<keyword evidence="6" id="KW-0963">Cytoplasm</keyword>
<dbReference type="Proteomes" id="UP000738431">
    <property type="component" value="Chromosome"/>
</dbReference>
<dbReference type="PANTHER" id="PTHR20275:SF0">
    <property type="entry name" value="NAD KINASE"/>
    <property type="match status" value="1"/>
</dbReference>
<sequence>MTPLRHLAFVINAQKEGAADIAHDLMAIATEAGATVKTTSDYPVADDFLEDCDSCCVIGGDGTLLGVTRAAARSNVPIIGVNRGSLGFLTTFSAEQAREYFADIIAGNYTISERALLDCSSAPGQHDLALNDVLIKDERHSRLVELSLFADDEFVTTYSCDGLIFSSPTGSTAYNLSAGGPLIHPTAETIVLTPICPHTLSNRSIIFRQDVQLRVIPRHSEACLLVAVDGQRNISICEGNPVHITVSDKKLRLINHSTYNHFAVVRQKLGWSGGAIKGC</sequence>
<dbReference type="HAMAP" id="MF_00361">
    <property type="entry name" value="NAD_kinase"/>
    <property type="match status" value="1"/>
</dbReference>
<comment type="catalytic activity">
    <reaction evidence="5 6">
        <text>NAD(+) + ATP = ADP + NADP(+) + H(+)</text>
        <dbReference type="Rhea" id="RHEA:18629"/>
        <dbReference type="ChEBI" id="CHEBI:15378"/>
        <dbReference type="ChEBI" id="CHEBI:30616"/>
        <dbReference type="ChEBI" id="CHEBI:57540"/>
        <dbReference type="ChEBI" id="CHEBI:58349"/>
        <dbReference type="ChEBI" id="CHEBI:456216"/>
        <dbReference type="EC" id="2.7.1.23"/>
    </reaction>
</comment>
<feature type="binding site" evidence="6">
    <location>
        <position position="231"/>
    </location>
    <ligand>
        <name>NAD(+)</name>
        <dbReference type="ChEBI" id="CHEBI:57540"/>
    </ligand>
</feature>
<dbReference type="EMBL" id="CP139781">
    <property type="protein sequence ID" value="WRQ88814.1"/>
    <property type="molecule type" value="Genomic_DNA"/>
</dbReference>
<keyword evidence="6" id="KW-0067">ATP-binding</keyword>
<dbReference type="RefSeq" id="WP_221031910.1">
    <property type="nucleotide sequence ID" value="NZ_CP139781.1"/>
</dbReference>
<evidence type="ECO:0000256" key="1">
    <source>
        <dbReference type="ARBA" id="ARBA00022679"/>
    </source>
</evidence>
<dbReference type="EC" id="2.7.1.23" evidence="6"/>
<feature type="binding site" evidence="6">
    <location>
        <position position="142"/>
    </location>
    <ligand>
        <name>NAD(+)</name>
        <dbReference type="ChEBI" id="CHEBI:57540"/>
    </ligand>
</feature>
<evidence type="ECO:0000256" key="4">
    <source>
        <dbReference type="ARBA" id="ARBA00023027"/>
    </source>
</evidence>
<comment type="function">
    <text evidence="6">Involved in the regulation of the intracellular balance of NAD and NADP, and is a key enzyme in the biosynthesis of NADP. Catalyzes specifically the phosphorylation on 2'-hydroxyl of the adenosine moiety of NAD to yield NADP.</text>
</comment>
<dbReference type="InterPro" id="IPR002504">
    <property type="entry name" value="NADK"/>
</dbReference>
<keyword evidence="6" id="KW-0547">Nucleotide-binding</keyword>